<dbReference type="InterPro" id="IPR012334">
    <property type="entry name" value="Pectin_lyas_fold"/>
</dbReference>
<feature type="region of interest" description="Disordered" evidence="1">
    <location>
        <begin position="137"/>
        <end position="167"/>
    </location>
</feature>
<dbReference type="EMBL" id="LT607753">
    <property type="protein sequence ID" value="SCG37321.1"/>
    <property type="molecule type" value="Genomic_DNA"/>
</dbReference>
<feature type="signal peptide" evidence="2">
    <location>
        <begin position="1"/>
        <end position="33"/>
    </location>
</feature>
<accession>A0A1C5GVZ4</accession>
<feature type="compositionally biased region" description="Low complexity" evidence="1">
    <location>
        <begin position="142"/>
        <end position="167"/>
    </location>
</feature>
<evidence type="ECO:0000313" key="3">
    <source>
        <dbReference type="EMBL" id="SCG37321.1"/>
    </source>
</evidence>
<dbReference type="GO" id="GO:0016787">
    <property type="term" value="F:hydrolase activity"/>
    <property type="evidence" value="ECO:0007669"/>
    <property type="project" value="UniProtKB-KW"/>
</dbReference>
<feature type="chain" id="PRO_5008717062" evidence="2">
    <location>
        <begin position="34"/>
        <end position="447"/>
    </location>
</feature>
<evidence type="ECO:0000313" key="4">
    <source>
        <dbReference type="Proteomes" id="UP000198215"/>
    </source>
</evidence>
<sequence length="447" mass="46907">MSGMPRTRRRWAVAGLAVAAAGGIWAVVPSASAAEAPQITAVTGVAEGATVSGPARIEARTVGRVERVDFDLTGPSTVRWTERAAPYHFMGNVGEAAPGLNPATVQEGAYTLTVHAVGPAGTASRTVRFTVRHVAADPGPATPVASPRPSATSAPDAAPAPDAANPSVRDGVATFTASRTIDKFSVPDSWSRIVIGAGVTLKGNFLIPAGRTKPLTIAGENAETSQVVGNGPHVKDYSFAGVSTEARIKLTLRTYTSRNPRIFHMHAKKAQLLVSGMRYIDDRDAGNNNSDGFSGGANSVIENTFIDTWDDSVKLYNGDLTIRNTTIVHNRNGAPIQMGWGDYGTGTLTIDGLTVISNSEAIYNQGVVSWAGGVKADSRTIRIVSDGLIRRTNPGMKVAPLYVFQDGVRNKTVKVEGGQCAMVRSTASNTEHRGNSSGNKVVVTGCR</sequence>
<evidence type="ECO:0000256" key="1">
    <source>
        <dbReference type="SAM" id="MobiDB-lite"/>
    </source>
</evidence>
<feature type="compositionally biased region" description="Polar residues" evidence="1">
    <location>
        <begin position="427"/>
        <end position="439"/>
    </location>
</feature>
<reference evidence="4" key="1">
    <citation type="submission" date="2016-06" db="EMBL/GenBank/DDBJ databases">
        <authorList>
            <person name="Varghese N."/>
            <person name="Submissions Spin"/>
        </authorList>
    </citation>
    <scope>NUCLEOTIDE SEQUENCE [LARGE SCALE GENOMIC DNA]</scope>
    <source>
        <strain evidence="4">DSM 45161</strain>
    </source>
</reference>
<dbReference type="PROSITE" id="PS51318">
    <property type="entry name" value="TAT"/>
    <property type="match status" value="1"/>
</dbReference>
<dbReference type="Proteomes" id="UP000198215">
    <property type="component" value="Chromosome I"/>
</dbReference>
<gene>
    <name evidence="3" type="ORF">GA0070614_0381</name>
</gene>
<dbReference type="InterPro" id="IPR011050">
    <property type="entry name" value="Pectin_lyase_fold/virulence"/>
</dbReference>
<feature type="region of interest" description="Disordered" evidence="1">
    <location>
        <begin position="427"/>
        <end position="447"/>
    </location>
</feature>
<dbReference type="SUPFAM" id="SSF51126">
    <property type="entry name" value="Pectin lyase-like"/>
    <property type="match status" value="1"/>
</dbReference>
<keyword evidence="2" id="KW-0732">Signal</keyword>
<evidence type="ECO:0000256" key="2">
    <source>
        <dbReference type="SAM" id="SignalP"/>
    </source>
</evidence>
<keyword evidence="4" id="KW-1185">Reference proteome</keyword>
<name>A0A1C5GVZ4_9ACTN</name>
<keyword evidence="3" id="KW-0378">Hydrolase</keyword>
<dbReference type="InterPro" id="IPR006311">
    <property type="entry name" value="TAT_signal"/>
</dbReference>
<proteinExistence type="predicted"/>
<dbReference type="AlphaFoldDB" id="A0A1C5GVZ4"/>
<protein>
    <submittedName>
        <fullName evidence="3">Glycosyl hydrolase family 49</fullName>
    </submittedName>
</protein>
<dbReference type="Gene3D" id="2.160.20.10">
    <property type="entry name" value="Single-stranded right-handed beta-helix, Pectin lyase-like"/>
    <property type="match status" value="1"/>
</dbReference>
<organism evidence="3 4">
    <name type="scientific">Micromonospora coxensis</name>
    <dbReference type="NCBI Taxonomy" id="356852"/>
    <lineage>
        <taxon>Bacteria</taxon>
        <taxon>Bacillati</taxon>
        <taxon>Actinomycetota</taxon>
        <taxon>Actinomycetes</taxon>
        <taxon>Micromonosporales</taxon>
        <taxon>Micromonosporaceae</taxon>
        <taxon>Micromonospora</taxon>
    </lineage>
</organism>